<dbReference type="AlphaFoldDB" id="A0A7C8I6I1"/>
<feature type="compositionally biased region" description="Polar residues" evidence="1">
    <location>
        <begin position="885"/>
        <end position="901"/>
    </location>
</feature>
<feature type="compositionally biased region" description="Low complexity" evidence="1">
    <location>
        <begin position="327"/>
        <end position="336"/>
    </location>
</feature>
<comment type="caution">
    <text evidence="2">The sequence shown here is derived from an EMBL/GenBank/DDBJ whole genome shotgun (WGS) entry which is preliminary data.</text>
</comment>
<name>A0A7C8I6I1_9PLEO</name>
<accession>A0A7C8I6I1</accession>
<feature type="region of interest" description="Disordered" evidence="1">
    <location>
        <begin position="413"/>
        <end position="513"/>
    </location>
</feature>
<evidence type="ECO:0000256" key="1">
    <source>
        <dbReference type="SAM" id="MobiDB-lite"/>
    </source>
</evidence>
<keyword evidence="3" id="KW-1185">Reference proteome</keyword>
<feature type="region of interest" description="Disordered" evidence="1">
    <location>
        <begin position="885"/>
        <end position="940"/>
    </location>
</feature>
<sequence>MASHPTEAATDAFSPAQKQVLNSIERGLMAQKSIDHNELMSFMETAVHLLIPSRGPHQPEDALTLILRASQDDGFLALLDGVPIEACLTLELGFMKAIPDAMRRAKYLNFKAVFQQLFAQLAEEPRKQPSSLAPKTPEVLALFVERRCALLAMGVKTEATTKARYAQQVGQVESFVRNMVNTGVTSLSRTIQHAVLSRQFPELTIGNHELGLPEAATKYRDHDRHTEVQSTPQQELWSPKDGVVRDQDATVIAEYIDPDSVAPNAPTSSGFGDGIEPQDSGLSVPEITVGVEKLVIFWEDAESLVSLVAAERLQSPWNVLAINETSRASSASRTTANPAAGVGQSVAASTGSGTPSTTPDSSTAPSSPDSNASIGPWKDVEMSGAPEDGVTSIGTAALPNTSELSVTWKDAKMGDAPEDGVTSVASASTPDSEASTENVAMSGVLPGGATSIGSGPSTTAPDPNLSMETSTDTEMSGAPEEGVMSIPPPTTSDTTTMPDVMNEDEPSRNLAPQAPYVAPVFAAFYLTLEEDPSSVGPESAPHDEDEMTDVLQAPATASSSSMVSVLNCDEHSLPPGFDCRWLHDERFAGRLRCDMNDILYKMPGLSAMVTNSIQNTHDYRQVASKLVAAANRGGISKEQFTGLGRYAIEDMPVDPATTTSEVSYSNPFENLSRGTPSSGALRYSIGIELLDGEAPSEVYRKMTAMIQAVVDHDLHLDEPKAKTWHDVIYPALKEIRGERFTPLHPQMTGVHPKTRVESLRTLFCTMRNSNLALANIGMPHFVWRELISRAQEMELECLGKCHSEKNYDTRIRWKINWWKDQMNISRLTSELHRPRQSMAMEISIPEPSSSAAAAVQQLPPAPAPQVAAPLAAVAVPAPQVALQTATPQPSTAVNAPSSSVATGGKRNRGRDTEPQGYSAKKVMTEAPTRDDGQVAMTEAV</sequence>
<feature type="region of interest" description="Disordered" evidence="1">
    <location>
        <begin position="327"/>
        <end position="397"/>
    </location>
</feature>
<proteinExistence type="predicted"/>
<feature type="compositionally biased region" description="Low complexity" evidence="1">
    <location>
        <begin position="347"/>
        <end position="373"/>
    </location>
</feature>
<gene>
    <name evidence="2" type="ORF">BDV95DRAFT_643201</name>
</gene>
<dbReference type="EMBL" id="JAADJZ010000019">
    <property type="protein sequence ID" value="KAF2868453.1"/>
    <property type="molecule type" value="Genomic_DNA"/>
</dbReference>
<dbReference type="Proteomes" id="UP000481861">
    <property type="component" value="Unassembled WGS sequence"/>
</dbReference>
<reference evidence="2 3" key="1">
    <citation type="submission" date="2020-01" db="EMBL/GenBank/DDBJ databases">
        <authorList>
            <consortium name="DOE Joint Genome Institute"/>
            <person name="Haridas S."/>
            <person name="Albert R."/>
            <person name="Binder M."/>
            <person name="Bloem J."/>
            <person name="Labutti K."/>
            <person name="Salamov A."/>
            <person name="Andreopoulos B."/>
            <person name="Baker S.E."/>
            <person name="Barry K."/>
            <person name="Bills G."/>
            <person name="Bluhm B.H."/>
            <person name="Cannon C."/>
            <person name="Castanera R."/>
            <person name="Culley D.E."/>
            <person name="Daum C."/>
            <person name="Ezra D."/>
            <person name="Gonzalez J.B."/>
            <person name="Henrissat B."/>
            <person name="Kuo A."/>
            <person name="Liang C."/>
            <person name="Lipzen A."/>
            <person name="Lutzoni F."/>
            <person name="Magnuson J."/>
            <person name="Mondo S."/>
            <person name="Nolan M."/>
            <person name="Ohm R."/>
            <person name="Pangilinan J."/>
            <person name="Park H.-J.H."/>
            <person name="Ramirez L."/>
            <person name="Alfaro M."/>
            <person name="Sun H."/>
            <person name="Tritt A."/>
            <person name="Yoshinaga Y."/>
            <person name="Zwiers L.-H.L."/>
            <person name="Turgeon B.G."/>
            <person name="Goodwin S.B."/>
            <person name="Spatafora J.W."/>
            <person name="Crous P.W."/>
            <person name="Grigoriev I.V."/>
        </authorList>
    </citation>
    <scope>NUCLEOTIDE SEQUENCE [LARGE SCALE GENOMIC DNA]</scope>
    <source>
        <strain evidence="2 3">CBS 611.86</strain>
    </source>
</reference>
<evidence type="ECO:0000313" key="3">
    <source>
        <dbReference type="Proteomes" id="UP000481861"/>
    </source>
</evidence>
<feature type="compositionally biased region" description="Polar residues" evidence="1">
    <location>
        <begin position="451"/>
        <end position="474"/>
    </location>
</feature>
<evidence type="ECO:0000313" key="2">
    <source>
        <dbReference type="EMBL" id="KAF2868453.1"/>
    </source>
</evidence>
<feature type="compositionally biased region" description="Polar residues" evidence="1">
    <location>
        <begin position="423"/>
        <end position="439"/>
    </location>
</feature>
<organism evidence="2 3">
    <name type="scientific">Massariosphaeria phaeospora</name>
    <dbReference type="NCBI Taxonomy" id="100035"/>
    <lineage>
        <taxon>Eukaryota</taxon>
        <taxon>Fungi</taxon>
        <taxon>Dikarya</taxon>
        <taxon>Ascomycota</taxon>
        <taxon>Pezizomycotina</taxon>
        <taxon>Dothideomycetes</taxon>
        <taxon>Pleosporomycetidae</taxon>
        <taxon>Pleosporales</taxon>
        <taxon>Pleosporales incertae sedis</taxon>
        <taxon>Massariosphaeria</taxon>
    </lineage>
</organism>
<feature type="region of interest" description="Disordered" evidence="1">
    <location>
        <begin position="258"/>
        <end position="279"/>
    </location>
</feature>
<protein>
    <submittedName>
        <fullName evidence="2">Uncharacterized protein</fullName>
    </submittedName>
</protein>